<accession>A0AAD1XKT2</accession>
<reference evidence="1" key="1">
    <citation type="submission" date="2023-07" db="EMBL/GenBank/DDBJ databases">
        <authorList>
            <consortium name="AG Swart"/>
            <person name="Singh M."/>
            <person name="Singh A."/>
            <person name="Seah K."/>
            <person name="Emmerich C."/>
        </authorList>
    </citation>
    <scope>NUCLEOTIDE SEQUENCE</scope>
    <source>
        <strain evidence="1">DP1</strain>
    </source>
</reference>
<dbReference type="AlphaFoldDB" id="A0AAD1XKT2"/>
<dbReference type="EMBL" id="CAMPGE010015896">
    <property type="protein sequence ID" value="CAI2374489.1"/>
    <property type="molecule type" value="Genomic_DNA"/>
</dbReference>
<keyword evidence="2" id="KW-1185">Reference proteome</keyword>
<organism evidence="1 2">
    <name type="scientific">Euplotes crassus</name>
    <dbReference type="NCBI Taxonomy" id="5936"/>
    <lineage>
        <taxon>Eukaryota</taxon>
        <taxon>Sar</taxon>
        <taxon>Alveolata</taxon>
        <taxon>Ciliophora</taxon>
        <taxon>Intramacronucleata</taxon>
        <taxon>Spirotrichea</taxon>
        <taxon>Hypotrichia</taxon>
        <taxon>Euplotida</taxon>
        <taxon>Euplotidae</taxon>
        <taxon>Moneuplotes</taxon>
    </lineage>
</organism>
<comment type="caution">
    <text evidence="1">The sequence shown here is derived from an EMBL/GenBank/DDBJ whole genome shotgun (WGS) entry which is preliminary data.</text>
</comment>
<dbReference type="Proteomes" id="UP001295684">
    <property type="component" value="Unassembled WGS sequence"/>
</dbReference>
<gene>
    <name evidence="1" type="ORF">ECRASSUSDP1_LOCUS15842</name>
</gene>
<protein>
    <submittedName>
        <fullName evidence="1">Uncharacterized protein</fullName>
    </submittedName>
</protein>
<evidence type="ECO:0000313" key="2">
    <source>
        <dbReference type="Proteomes" id="UP001295684"/>
    </source>
</evidence>
<proteinExistence type="predicted"/>
<evidence type="ECO:0000313" key="1">
    <source>
        <dbReference type="EMBL" id="CAI2374489.1"/>
    </source>
</evidence>
<name>A0AAD1XKT2_EUPCR</name>
<sequence>MHQNCFSTSPGSRAAGISTDALSQINTSGKGGWFMRVSKRQYPSLRHGENFDSPIRTPATLQHPQPSEMAAEMDKYSSLGKLKSSLVKQLKKKIQYDCKKKKRIKPLLLMTKPDPVAKSKMFNFRSSSVERKAVLNKFKEISEIGFQTSRPKPFQTSIRKKAPTNYTISMSPTTADKRNSSFITKRLSLQKPPSNYLDSQRPKMTPRLFFRDLHKNKKIEELFYKFQEKDKKSKVCSYILFNGNMKPLTDHEHRYKDCIVNRPRDYKDNPVNYMGDNINTSIRSFLKNHRNDADKGIFDDLRPTENYQK</sequence>